<dbReference type="AlphaFoldDB" id="A0A101LYI6"/>
<proteinExistence type="predicted"/>
<reference evidence="2" key="1">
    <citation type="journal article" date="2015" name="Genome Biol. Evol.">
        <title>Organellar Genomes of White Spruce (Picea glauca): Assembly and Annotation.</title>
        <authorList>
            <person name="Jackman S.D."/>
            <person name="Warren R.L."/>
            <person name="Gibb E.A."/>
            <person name="Vandervalk B.P."/>
            <person name="Mohamadi H."/>
            <person name="Chu J."/>
            <person name="Raymond A."/>
            <person name="Pleasance S."/>
            <person name="Coope R."/>
            <person name="Wildung M.R."/>
            <person name="Ritland C.E."/>
            <person name="Bousquet J."/>
            <person name="Jones S.J."/>
            <person name="Bohlmann J."/>
            <person name="Birol I."/>
        </authorList>
    </citation>
    <scope>NUCLEOTIDE SEQUENCE [LARGE SCALE GENOMIC DNA]</scope>
    <source>
        <tissue evidence="2">Flushing bud</tissue>
    </source>
</reference>
<dbReference type="EMBL" id="LKAM01000007">
    <property type="protein sequence ID" value="KUM47681.1"/>
    <property type="molecule type" value="Genomic_DNA"/>
</dbReference>
<protein>
    <submittedName>
        <fullName evidence="2">Uncharacterized protein</fullName>
    </submittedName>
</protein>
<organism evidence="2">
    <name type="scientific">Picea glauca</name>
    <name type="common">White spruce</name>
    <name type="synonym">Pinus glauca</name>
    <dbReference type="NCBI Taxonomy" id="3330"/>
    <lineage>
        <taxon>Eukaryota</taxon>
        <taxon>Viridiplantae</taxon>
        <taxon>Streptophyta</taxon>
        <taxon>Embryophyta</taxon>
        <taxon>Tracheophyta</taxon>
        <taxon>Spermatophyta</taxon>
        <taxon>Pinopsida</taxon>
        <taxon>Pinidae</taxon>
        <taxon>Conifers I</taxon>
        <taxon>Pinales</taxon>
        <taxon>Pinaceae</taxon>
        <taxon>Picea</taxon>
    </lineage>
</organism>
<sequence>MRLEPNEGGPGERSQPILWRSTRPSSPTIVHRLSKRREICLPALARPC</sequence>
<evidence type="ECO:0000313" key="2">
    <source>
        <dbReference type="EMBL" id="KUM47681.1"/>
    </source>
</evidence>
<name>A0A101LYI6_PICGL</name>
<keyword evidence="2" id="KW-0496">Mitochondrion</keyword>
<feature type="region of interest" description="Disordered" evidence="1">
    <location>
        <begin position="1"/>
        <end position="30"/>
    </location>
</feature>
<geneLocation type="mitochondrion" evidence="2"/>
<gene>
    <name evidence="2" type="ORF">ABT39_MTgene5868</name>
</gene>
<comment type="caution">
    <text evidence="2">The sequence shown here is derived from an EMBL/GenBank/DDBJ whole genome shotgun (WGS) entry which is preliminary data.</text>
</comment>
<evidence type="ECO:0000256" key="1">
    <source>
        <dbReference type="SAM" id="MobiDB-lite"/>
    </source>
</evidence>
<accession>A0A101LYI6</accession>